<sequence>RENGWQEILVSGKEPQIGWIFNSATHNFVPPKEHVQFPSRDLIFFQIECESKKQICTELRSNVVPYSNYPWYEDYKKSQAKDIIYVRTTKVKEKKVSNDFECQARQAVVTSLCYKASVDILLHFDRRVSDAMAKELYIYLSNVLNGSKVDFFPPFIDRTVKVVNVYCKGNRRKYDNKSLFGLKEACRILQEHECKLLTSVKVVNHLYPKRSDIICVPSKKYIPSIFSFKMNLPSMNMRVNRSKLISDRKKLSASVTLHKGSGIMNDGEYIKSKEYSVSDAFKLRSLGRAKLLSGLNNKYPTTAKKHYHISKKESVNTENSNIHRTKKNQDSSITRDKKNSNKNITDCQQMTSEFDDDVLNKNQIDNHKGLYHKDKNINKKNESIEKYNHLCNMDKMSKSSSKGRRSNVSDRIVESVANMNAKIKNNDFRVDYSLTLTPENSQFDVIPPLVNGINGLQQGAYLRIIFEDVMKKLEEEIFYFTTVSSMHNSKTISKNIWELASIANYHVNCIQHTQSTIDDILIQVVYNVCQKNYIDPNDCLKRLSFCSTQPLINAIEGTFVGLNEIYIHAKQTAGEESITEAKIIKKGEKDINNNNLEEIEGFILLLCNWCNKIHKLERMSYKIDINITDQDLVLRCTECGCEGWKHRNLKEDCDDVSFRVSPKRILQYTKRKLEKILVKHVVFGMKLDLCQALLFFLEGNKDNGFKEFIMDLFNLINKSPSLI</sequence>
<feature type="non-terminal residue" evidence="2">
    <location>
        <position position="1"/>
    </location>
</feature>
<feature type="compositionally biased region" description="Basic and acidic residues" evidence="1">
    <location>
        <begin position="327"/>
        <end position="339"/>
    </location>
</feature>
<feature type="region of interest" description="Disordered" evidence="1">
    <location>
        <begin position="308"/>
        <end position="344"/>
    </location>
</feature>
<accession>A0AAV2QPJ9</accession>
<name>A0AAV2QPJ9_MEGNR</name>
<reference evidence="2 3" key="1">
    <citation type="submission" date="2024-05" db="EMBL/GenBank/DDBJ databases">
        <authorList>
            <person name="Wallberg A."/>
        </authorList>
    </citation>
    <scope>NUCLEOTIDE SEQUENCE [LARGE SCALE GENOMIC DNA]</scope>
</reference>
<proteinExistence type="predicted"/>
<evidence type="ECO:0000256" key="1">
    <source>
        <dbReference type="SAM" id="MobiDB-lite"/>
    </source>
</evidence>
<dbReference type="AlphaFoldDB" id="A0AAV2QPJ9"/>
<protein>
    <submittedName>
        <fullName evidence="2">Uncharacterized protein</fullName>
    </submittedName>
</protein>
<evidence type="ECO:0000313" key="2">
    <source>
        <dbReference type="EMBL" id="CAL4092536.1"/>
    </source>
</evidence>
<dbReference type="Proteomes" id="UP001497623">
    <property type="component" value="Unassembled WGS sequence"/>
</dbReference>
<dbReference type="EMBL" id="CAXKWB010008803">
    <property type="protein sequence ID" value="CAL4092536.1"/>
    <property type="molecule type" value="Genomic_DNA"/>
</dbReference>
<evidence type="ECO:0000313" key="3">
    <source>
        <dbReference type="Proteomes" id="UP001497623"/>
    </source>
</evidence>
<gene>
    <name evidence="2" type="ORF">MNOR_LOCUS14611</name>
</gene>
<keyword evidence="3" id="KW-1185">Reference proteome</keyword>
<organism evidence="2 3">
    <name type="scientific">Meganyctiphanes norvegica</name>
    <name type="common">Northern krill</name>
    <name type="synonym">Thysanopoda norvegica</name>
    <dbReference type="NCBI Taxonomy" id="48144"/>
    <lineage>
        <taxon>Eukaryota</taxon>
        <taxon>Metazoa</taxon>
        <taxon>Ecdysozoa</taxon>
        <taxon>Arthropoda</taxon>
        <taxon>Crustacea</taxon>
        <taxon>Multicrustacea</taxon>
        <taxon>Malacostraca</taxon>
        <taxon>Eumalacostraca</taxon>
        <taxon>Eucarida</taxon>
        <taxon>Euphausiacea</taxon>
        <taxon>Euphausiidae</taxon>
        <taxon>Meganyctiphanes</taxon>
    </lineage>
</organism>
<comment type="caution">
    <text evidence="2">The sequence shown here is derived from an EMBL/GenBank/DDBJ whole genome shotgun (WGS) entry which is preliminary data.</text>
</comment>